<dbReference type="CDD" id="cd06225">
    <property type="entry name" value="HAMP"/>
    <property type="match status" value="1"/>
</dbReference>
<evidence type="ECO:0000313" key="14">
    <source>
        <dbReference type="EMBL" id="MEJ4098960.1"/>
    </source>
</evidence>
<dbReference type="PROSITE" id="PS50109">
    <property type="entry name" value="HIS_KIN"/>
    <property type="match status" value="1"/>
</dbReference>
<comment type="catalytic activity">
    <reaction evidence="1">
        <text>ATP + protein L-histidine = ADP + protein N-phospho-L-histidine.</text>
        <dbReference type="EC" id="2.7.13.3"/>
    </reaction>
</comment>
<keyword evidence="5" id="KW-0808">Transferase</keyword>
<dbReference type="Pfam" id="PF00672">
    <property type="entry name" value="HAMP"/>
    <property type="match status" value="1"/>
</dbReference>
<accession>A0ABU8NX63</accession>
<feature type="domain" description="Histidine kinase" evidence="12">
    <location>
        <begin position="266"/>
        <end position="481"/>
    </location>
</feature>
<dbReference type="Gene3D" id="3.30.565.10">
    <property type="entry name" value="Histidine kinase-like ATPase, C-terminal domain"/>
    <property type="match status" value="1"/>
</dbReference>
<dbReference type="Pfam" id="PF02518">
    <property type="entry name" value="HATPase_c"/>
    <property type="match status" value="1"/>
</dbReference>
<feature type="transmembrane region" description="Helical" evidence="11">
    <location>
        <begin position="32"/>
        <end position="56"/>
    </location>
</feature>
<evidence type="ECO:0000256" key="3">
    <source>
        <dbReference type="ARBA" id="ARBA00012438"/>
    </source>
</evidence>
<comment type="caution">
    <text evidence="14">The sequence shown here is derived from an EMBL/GenBank/DDBJ whole genome shotgun (WGS) entry which is preliminary data.</text>
</comment>
<evidence type="ECO:0000256" key="5">
    <source>
        <dbReference type="ARBA" id="ARBA00022679"/>
    </source>
</evidence>
<dbReference type="GO" id="GO:0016301">
    <property type="term" value="F:kinase activity"/>
    <property type="evidence" value="ECO:0007669"/>
    <property type="project" value="UniProtKB-KW"/>
</dbReference>
<dbReference type="PRINTS" id="PR00344">
    <property type="entry name" value="BCTRLSENSOR"/>
</dbReference>
<keyword evidence="4" id="KW-0597">Phosphoprotein</keyword>
<evidence type="ECO:0000256" key="8">
    <source>
        <dbReference type="ARBA" id="ARBA00022989"/>
    </source>
</evidence>
<dbReference type="InterPro" id="IPR036097">
    <property type="entry name" value="HisK_dim/P_sf"/>
</dbReference>
<comment type="subcellular location">
    <subcellularLocation>
        <location evidence="2">Cell membrane</location>
    </subcellularLocation>
</comment>
<keyword evidence="10 11" id="KW-0472">Membrane</keyword>
<dbReference type="SUPFAM" id="SSF47384">
    <property type="entry name" value="Homodimeric domain of signal transducing histidine kinase"/>
    <property type="match status" value="1"/>
</dbReference>
<evidence type="ECO:0000313" key="15">
    <source>
        <dbReference type="Proteomes" id="UP001359781"/>
    </source>
</evidence>
<proteinExistence type="predicted"/>
<dbReference type="InterPro" id="IPR003660">
    <property type="entry name" value="HAMP_dom"/>
</dbReference>
<dbReference type="InterPro" id="IPR003661">
    <property type="entry name" value="HisK_dim/P_dom"/>
</dbReference>
<dbReference type="SUPFAM" id="SSF158472">
    <property type="entry name" value="HAMP domain-like"/>
    <property type="match status" value="1"/>
</dbReference>
<keyword evidence="7 14" id="KW-0418">Kinase</keyword>
<dbReference type="SUPFAM" id="SSF55874">
    <property type="entry name" value="ATPase domain of HSP90 chaperone/DNA topoisomerase II/histidine kinase"/>
    <property type="match status" value="1"/>
</dbReference>
<dbReference type="SMART" id="SM00387">
    <property type="entry name" value="HATPase_c"/>
    <property type="match status" value="1"/>
</dbReference>
<dbReference type="InterPro" id="IPR004358">
    <property type="entry name" value="Sig_transdc_His_kin-like_C"/>
</dbReference>
<reference evidence="14 15" key="1">
    <citation type="submission" date="2024-02" db="EMBL/GenBank/DDBJ databases">
        <title>Whole genome sequencing and characterization of Corynebacterium isolated from the ocular surface of dry eye disease sufferers.</title>
        <authorList>
            <person name="Naqvi M."/>
        </authorList>
    </citation>
    <scope>NUCLEOTIDE SEQUENCE [LARGE SCALE GENOMIC DNA]</scope>
    <source>
        <strain evidence="14 15">PCRF</strain>
    </source>
</reference>
<dbReference type="PANTHER" id="PTHR45436">
    <property type="entry name" value="SENSOR HISTIDINE KINASE YKOH"/>
    <property type="match status" value="1"/>
</dbReference>
<dbReference type="PANTHER" id="PTHR45436:SF5">
    <property type="entry name" value="SENSOR HISTIDINE KINASE TRCS"/>
    <property type="match status" value="1"/>
</dbReference>
<sequence length="491" mass="52986">MRWHRRAPGEQWGSAGSRRGINGPLRAIPLRVWLVMLVVAVAGVGLLGSSVAVSAVMRGYSLEKVDEELESVLRGFTGPTSSALPSEGGAIRRVPLDFYVQVLYPDGTPAGENSWLESFPDISSLTVDAGPQTVPATADSASNQRWRAKAVNQDGVVVVLAKSLAKEETQIGRLTAVQTIISLTVLVVLALVAHYLVYRSLTPLREVERTAGDIAEGNLDRRLPQWPMNTEVGQLAYALNVMLGRLQRSIEESRDKEEQMRRFVGDASHELRTPLTSLRGYTELYRSGATTDIDLVLGKVDAESKRMSLLVEDLLALTRAEGQRLNSETVDLLELCLSVAGTARAAFPHRGIAVDNKTSAVPLVVGDASRLHQILLNLLTNALRHGGEEATATIRLSFSGPGDSQVRIQVIDDGVGMSPEHAAHIFERFYRADTSRSRASGGSGLGLAITKSLVEKHGGTIAVESQEGVGSTFTITLERKPEPEADHPDPA</sequence>
<evidence type="ECO:0000259" key="13">
    <source>
        <dbReference type="PROSITE" id="PS50885"/>
    </source>
</evidence>
<evidence type="ECO:0000256" key="2">
    <source>
        <dbReference type="ARBA" id="ARBA00004236"/>
    </source>
</evidence>
<evidence type="ECO:0000256" key="1">
    <source>
        <dbReference type="ARBA" id="ARBA00000085"/>
    </source>
</evidence>
<protein>
    <recommendedName>
        <fullName evidence="3">histidine kinase</fullName>
        <ecNumber evidence="3">2.7.13.3</ecNumber>
    </recommendedName>
</protein>
<dbReference type="SMART" id="SM00304">
    <property type="entry name" value="HAMP"/>
    <property type="match status" value="1"/>
</dbReference>
<evidence type="ECO:0000259" key="12">
    <source>
        <dbReference type="PROSITE" id="PS50109"/>
    </source>
</evidence>
<dbReference type="EMBL" id="JBAHVJ010000001">
    <property type="protein sequence ID" value="MEJ4098960.1"/>
    <property type="molecule type" value="Genomic_DNA"/>
</dbReference>
<keyword evidence="9" id="KW-0902">Two-component regulatory system</keyword>
<keyword evidence="15" id="KW-1185">Reference proteome</keyword>
<gene>
    <name evidence="14" type="ORF">V5S96_01065</name>
</gene>
<dbReference type="InterPro" id="IPR036890">
    <property type="entry name" value="HATPase_C_sf"/>
</dbReference>
<evidence type="ECO:0000256" key="7">
    <source>
        <dbReference type="ARBA" id="ARBA00022777"/>
    </source>
</evidence>
<name>A0ABU8NX63_9CORY</name>
<evidence type="ECO:0000256" key="9">
    <source>
        <dbReference type="ARBA" id="ARBA00023012"/>
    </source>
</evidence>
<evidence type="ECO:0000256" key="4">
    <source>
        <dbReference type="ARBA" id="ARBA00022553"/>
    </source>
</evidence>
<dbReference type="Gene3D" id="1.10.287.130">
    <property type="match status" value="1"/>
</dbReference>
<dbReference type="Pfam" id="PF00512">
    <property type="entry name" value="HisKA"/>
    <property type="match status" value="1"/>
</dbReference>
<evidence type="ECO:0000256" key="6">
    <source>
        <dbReference type="ARBA" id="ARBA00022692"/>
    </source>
</evidence>
<dbReference type="InterPro" id="IPR005467">
    <property type="entry name" value="His_kinase_dom"/>
</dbReference>
<feature type="domain" description="HAMP" evidence="13">
    <location>
        <begin position="198"/>
        <end position="251"/>
    </location>
</feature>
<dbReference type="InterPro" id="IPR003594">
    <property type="entry name" value="HATPase_dom"/>
</dbReference>
<dbReference type="EC" id="2.7.13.3" evidence="3"/>
<dbReference type="PROSITE" id="PS50885">
    <property type="entry name" value="HAMP"/>
    <property type="match status" value="1"/>
</dbReference>
<keyword evidence="8 11" id="KW-1133">Transmembrane helix</keyword>
<organism evidence="14 15">
    <name type="scientific">Corynebacterium mastitidis</name>
    <dbReference type="NCBI Taxonomy" id="161890"/>
    <lineage>
        <taxon>Bacteria</taxon>
        <taxon>Bacillati</taxon>
        <taxon>Actinomycetota</taxon>
        <taxon>Actinomycetes</taxon>
        <taxon>Mycobacteriales</taxon>
        <taxon>Corynebacteriaceae</taxon>
        <taxon>Corynebacterium</taxon>
    </lineage>
</organism>
<dbReference type="CDD" id="cd00082">
    <property type="entry name" value="HisKA"/>
    <property type="match status" value="1"/>
</dbReference>
<dbReference type="CDD" id="cd16922">
    <property type="entry name" value="HATPase_EvgS-ArcB-TorS-like"/>
    <property type="match status" value="1"/>
</dbReference>
<dbReference type="SMART" id="SM00388">
    <property type="entry name" value="HisKA"/>
    <property type="match status" value="1"/>
</dbReference>
<keyword evidence="6 11" id="KW-0812">Transmembrane</keyword>
<feature type="transmembrane region" description="Helical" evidence="11">
    <location>
        <begin position="176"/>
        <end position="198"/>
    </location>
</feature>
<evidence type="ECO:0000256" key="10">
    <source>
        <dbReference type="ARBA" id="ARBA00023136"/>
    </source>
</evidence>
<dbReference type="Gene3D" id="6.10.340.10">
    <property type="match status" value="1"/>
</dbReference>
<dbReference type="InterPro" id="IPR050428">
    <property type="entry name" value="TCS_sensor_his_kinase"/>
</dbReference>
<dbReference type="Proteomes" id="UP001359781">
    <property type="component" value="Unassembled WGS sequence"/>
</dbReference>
<evidence type="ECO:0000256" key="11">
    <source>
        <dbReference type="SAM" id="Phobius"/>
    </source>
</evidence>